<feature type="binding site" evidence="8">
    <location>
        <position position="490"/>
    </location>
    <ligand>
        <name>L-aspartate</name>
        <dbReference type="ChEBI" id="CHEBI:29991"/>
    </ligand>
</feature>
<dbReference type="SUPFAM" id="SSF55261">
    <property type="entry name" value="GAD domain-like"/>
    <property type="match status" value="1"/>
</dbReference>
<dbReference type="EMBL" id="CP017962">
    <property type="protein sequence ID" value="APC48168.1"/>
    <property type="molecule type" value="Genomic_DNA"/>
</dbReference>
<dbReference type="InterPro" id="IPR004524">
    <property type="entry name" value="Asp-tRNA-ligase_1"/>
</dbReference>
<evidence type="ECO:0000256" key="3">
    <source>
        <dbReference type="ARBA" id="ARBA00022598"/>
    </source>
</evidence>
<keyword evidence="2 8" id="KW-0963">Cytoplasm</keyword>
<proteinExistence type="inferred from homology"/>
<dbReference type="CDD" id="cd00777">
    <property type="entry name" value="AspRS_core"/>
    <property type="match status" value="1"/>
</dbReference>
<dbReference type="Gene3D" id="3.30.930.10">
    <property type="entry name" value="Bira Bifunctional Protein, Domain 2"/>
    <property type="match status" value="1"/>
</dbReference>
<evidence type="ECO:0000256" key="4">
    <source>
        <dbReference type="ARBA" id="ARBA00022741"/>
    </source>
</evidence>
<dbReference type="GO" id="GO:0005524">
    <property type="term" value="F:ATP binding"/>
    <property type="evidence" value="ECO:0007669"/>
    <property type="project" value="UniProtKB-UniRule"/>
</dbReference>
<evidence type="ECO:0000256" key="6">
    <source>
        <dbReference type="ARBA" id="ARBA00022917"/>
    </source>
</evidence>
<comment type="subcellular location">
    <subcellularLocation>
        <location evidence="8">Cytoplasm</location>
    </subcellularLocation>
</comment>
<dbReference type="Gene3D" id="3.30.1360.30">
    <property type="entry name" value="GAD-like domain"/>
    <property type="match status" value="1"/>
</dbReference>
<reference evidence="10 11" key="1">
    <citation type="submission" date="2016-11" db="EMBL/GenBank/DDBJ databases">
        <title>Complete genome sequencing of Virgibacillus halodenitrificans PDB-F2.</title>
        <authorList>
            <person name="Sun Z."/>
            <person name="Zhou Y."/>
            <person name="Li H."/>
        </authorList>
    </citation>
    <scope>NUCLEOTIDE SEQUENCE [LARGE SCALE GENOMIC DNA]</scope>
    <source>
        <strain evidence="10 11">PDB-F2</strain>
    </source>
</reference>
<dbReference type="GO" id="GO:0140096">
    <property type="term" value="F:catalytic activity, acting on a protein"/>
    <property type="evidence" value="ECO:0007669"/>
    <property type="project" value="UniProtKB-ARBA"/>
</dbReference>
<dbReference type="NCBIfam" id="TIGR00459">
    <property type="entry name" value="aspS_bact"/>
    <property type="match status" value="1"/>
</dbReference>
<keyword evidence="6 8" id="KW-0648">Protein biosynthesis</keyword>
<dbReference type="GO" id="GO:0004815">
    <property type="term" value="F:aspartate-tRNA ligase activity"/>
    <property type="evidence" value="ECO:0007669"/>
    <property type="project" value="UniProtKB-UniRule"/>
</dbReference>
<dbReference type="InterPro" id="IPR047090">
    <property type="entry name" value="AspRS_core"/>
</dbReference>
<dbReference type="Proteomes" id="UP000182945">
    <property type="component" value="Chromosome"/>
</dbReference>
<feature type="region of interest" description="Aspartate" evidence="8">
    <location>
        <begin position="199"/>
        <end position="202"/>
    </location>
</feature>
<dbReference type="SUPFAM" id="SSF50249">
    <property type="entry name" value="Nucleic acid-binding proteins"/>
    <property type="match status" value="1"/>
</dbReference>
<comment type="caution">
    <text evidence="8">Lacks conserved residue(s) required for the propagation of feature annotation.</text>
</comment>
<dbReference type="KEGG" id="vhl:BME96_08255"/>
<organism evidence="10 11">
    <name type="scientific">Virgibacillus halodenitrificans</name>
    <name type="common">Bacillus halodenitrificans</name>
    <dbReference type="NCBI Taxonomy" id="1482"/>
    <lineage>
        <taxon>Bacteria</taxon>
        <taxon>Bacillati</taxon>
        <taxon>Bacillota</taxon>
        <taxon>Bacilli</taxon>
        <taxon>Bacillales</taxon>
        <taxon>Bacillaceae</taxon>
        <taxon>Virgibacillus</taxon>
    </lineage>
</organism>
<gene>
    <name evidence="8" type="primary">aspS</name>
    <name evidence="10" type="ORF">BME96_08255</name>
</gene>
<comment type="similarity">
    <text evidence="1 8">Belongs to the class-II aminoacyl-tRNA synthetase family. Type 1 subfamily.</text>
</comment>
<dbReference type="PANTHER" id="PTHR22594:SF5">
    <property type="entry name" value="ASPARTATE--TRNA LIGASE, MITOCHONDRIAL"/>
    <property type="match status" value="1"/>
</dbReference>
<feature type="binding site" evidence="8">
    <location>
        <begin position="221"/>
        <end position="223"/>
    </location>
    <ligand>
        <name>ATP</name>
        <dbReference type="ChEBI" id="CHEBI:30616"/>
    </ligand>
</feature>
<dbReference type="GO" id="GO:0016740">
    <property type="term" value="F:transferase activity"/>
    <property type="evidence" value="ECO:0007669"/>
    <property type="project" value="UniProtKB-ARBA"/>
</dbReference>
<dbReference type="InterPro" id="IPR047089">
    <property type="entry name" value="Asp-tRNA-ligase_1_N"/>
</dbReference>
<evidence type="ECO:0000256" key="7">
    <source>
        <dbReference type="ARBA" id="ARBA00023146"/>
    </source>
</evidence>
<dbReference type="InterPro" id="IPR002312">
    <property type="entry name" value="Asp/Asn-tRNA-synth_IIb"/>
</dbReference>
<dbReference type="CDD" id="cd04317">
    <property type="entry name" value="EcAspRS_like_N"/>
    <property type="match status" value="1"/>
</dbReference>
<evidence type="ECO:0000313" key="11">
    <source>
        <dbReference type="Proteomes" id="UP000182945"/>
    </source>
</evidence>
<protein>
    <recommendedName>
        <fullName evidence="8">Aspartate--tRNA ligase</fullName>
        <ecNumber evidence="8">6.1.1.12</ecNumber>
    </recommendedName>
    <alternativeName>
        <fullName evidence="8">Aspartyl-tRNA synthetase</fullName>
        <shortName evidence="8">AspRS</shortName>
    </alternativeName>
</protein>
<dbReference type="SUPFAM" id="SSF55681">
    <property type="entry name" value="Class II aaRS and biotin synthetases"/>
    <property type="match status" value="1"/>
</dbReference>
<evidence type="ECO:0000256" key="1">
    <source>
        <dbReference type="ARBA" id="ARBA00006303"/>
    </source>
</evidence>
<feature type="domain" description="Aminoacyl-transfer RNA synthetases class-II family profile" evidence="9">
    <location>
        <begin position="142"/>
        <end position="556"/>
    </location>
</feature>
<evidence type="ECO:0000313" key="10">
    <source>
        <dbReference type="EMBL" id="APC48168.1"/>
    </source>
</evidence>
<evidence type="ECO:0000256" key="8">
    <source>
        <dbReference type="HAMAP-Rule" id="MF_00044"/>
    </source>
</evidence>
<evidence type="ECO:0000256" key="2">
    <source>
        <dbReference type="ARBA" id="ARBA00022490"/>
    </source>
</evidence>
<dbReference type="Pfam" id="PF01336">
    <property type="entry name" value="tRNA_anti-codon"/>
    <property type="match status" value="1"/>
</dbReference>
<sequence>MSVRQMAGQLGNKDVDYSVLLKGWVQKRRDLGGLIFIDLRDRSGVVQVVFNPDHSEEALKIAEAIRSEYVVEVIGNVVKRDESTVNNLMDTGEIEVIAKEIKILNKSKTPPFPIQDDIDVAEDIRLKYRYMDMRRSGLQETFKLRHQTTQTVRNFLNENGFLEMETPMLTKSTPEGARDYLVPSRVHPGEFYALPQSPQLFKQLIMMGGFEKYYQIARCFRDEDLRADRQPEFTQIDIETSFMSSDDIMDMTEKMMEQVMKEVKNIDITLPLPRMPYDEAMSRYGSDKPDTRFGMELIHVTEVLRDSSFKVFHQAIEAGGIVSLLNVKGEATNFSRKDIDKLTEYVKVYGAKGLAWLKVEGDELKGPIAKFLTEKEIQGLKDTASAEDGDLLLFGSDKTSIVYDSLGALRLKLGKELELIDQNKFNFLWVTDWPLLEYDEDAQRYFAAHHPFTSPVEEDIEKLSIEPGTVRANAYDLVLNGYELGGGSIRIYKKELQDQMFNVLGFSEEEAQAQFGFLLEALEYGAPPHGGVALGLDRIIMLLAGRTNLRDTILFPKTASATDLLTDAPSTVSNDQLGELSIQVQKKND</sequence>
<dbReference type="InterPro" id="IPR004364">
    <property type="entry name" value="Aa-tRNA-synt_II"/>
</dbReference>
<accession>A0AAC9IZZ7</accession>
<dbReference type="InterPro" id="IPR004365">
    <property type="entry name" value="NA-bd_OB_tRNA"/>
</dbReference>
<dbReference type="InterPro" id="IPR045864">
    <property type="entry name" value="aa-tRNA-synth_II/BPL/LPL"/>
</dbReference>
<dbReference type="PANTHER" id="PTHR22594">
    <property type="entry name" value="ASPARTYL/LYSYL-TRNA SYNTHETASE"/>
    <property type="match status" value="1"/>
</dbReference>
<dbReference type="InterPro" id="IPR004115">
    <property type="entry name" value="GAD-like_sf"/>
</dbReference>
<dbReference type="GO" id="GO:0006422">
    <property type="term" value="P:aspartyl-tRNA aminoacylation"/>
    <property type="evidence" value="ECO:0007669"/>
    <property type="project" value="UniProtKB-UniRule"/>
</dbReference>
<dbReference type="NCBIfam" id="NF001750">
    <property type="entry name" value="PRK00476.1"/>
    <property type="match status" value="1"/>
</dbReference>
<feature type="binding site" evidence="8">
    <location>
        <position position="449"/>
    </location>
    <ligand>
        <name>L-aspartate</name>
        <dbReference type="ChEBI" id="CHEBI:29991"/>
    </ligand>
</feature>
<keyword evidence="3 8" id="KW-0436">Ligase</keyword>
<feature type="binding site" evidence="8">
    <location>
        <begin position="535"/>
        <end position="538"/>
    </location>
    <ligand>
        <name>ATP</name>
        <dbReference type="ChEBI" id="CHEBI:30616"/>
    </ligand>
</feature>
<keyword evidence="5 8" id="KW-0067">ATP-binding</keyword>
<evidence type="ECO:0000259" key="9">
    <source>
        <dbReference type="PROSITE" id="PS50862"/>
    </source>
</evidence>
<dbReference type="GO" id="GO:0003676">
    <property type="term" value="F:nucleic acid binding"/>
    <property type="evidence" value="ECO:0007669"/>
    <property type="project" value="InterPro"/>
</dbReference>
<dbReference type="GeneID" id="71514382"/>
<dbReference type="GO" id="GO:0005737">
    <property type="term" value="C:cytoplasm"/>
    <property type="evidence" value="ECO:0007669"/>
    <property type="project" value="UniProtKB-SubCell"/>
</dbReference>
<dbReference type="HAMAP" id="MF_00044">
    <property type="entry name" value="Asp_tRNA_synth_type1"/>
    <property type="match status" value="1"/>
</dbReference>
<dbReference type="PROSITE" id="PS50862">
    <property type="entry name" value="AA_TRNA_LIGASE_II"/>
    <property type="match status" value="1"/>
</dbReference>
<dbReference type="InterPro" id="IPR012340">
    <property type="entry name" value="NA-bd_OB-fold"/>
</dbReference>
<comment type="function">
    <text evidence="8">Catalyzes the attachment of L-aspartate to tRNA(Asp) in a two-step reaction: L-aspartate is first activated by ATP to form Asp-AMP and then transferred to the acceptor end of tRNA(Asp).</text>
</comment>
<keyword evidence="7 8" id="KW-0030">Aminoacyl-tRNA synthetase</keyword>
<feature type="binding site" evidence="8">
    <location>
        <position position="230"/>
    </location>
    <ligand>
        <name>ATP</name>
        <dbReference type="ChEBI" id="CHEBI:30616"/>
    </ligand>
</feature>
<name>A0AAC9IZZ7_VIRHA</name>
<dbReference type="AlphaFoldDB" id="A0AAC9IZZ7"/>
<evidence type="ECO:0000256" key="5">
    <source>
        <dbReference type="ARBA" id="ARBA00022840"/>
    </source>
</evidence>
<dbReference type="Pfam" id="PF02938">
    <property type="entry name" value="GAD"/>
    <property type="match status" value="1"/>
</dbReference>
<feature type="binding site" evidence="8">
    <location>
        <position position="221"/>
    </location>
    <ligand>
        <name>L-aspartate</name>
        <dbReference type="ChEBI" id="CHEBI:29991"/>
    </ligand>
</feature>
<dbReference type="RefSeq" id="WP_071648852.1">
    <property type="nucleotide sequence ID" value="NZ_CP017962.1"/>
</dbReference>
<dbReference type="Gene3D" id="2.40.50.140">
    <property type="entry name" value="Nucleic acid-binding proteins"/>
    <property type="match status" value="1"/>
</dbReference>
<keyword evidence="4 8" id="KW-0547">Nucleotide-binding</keyword>
<dbReference type="PRINTS" id="PR01042">
    <property type="entry name" value="TRNASYNTHASP"/>
</dbReference>
<dbReference type="Pfam" id="PF00152">
    <property type="entry name" value="tRNA-synt_2"/>
    <property type="match status" value="1"/>
</dbReference>
<dbReference type="InterPro" id="IPR029351">
    <property type="entry name" value="GAD_dom"/>
</dbReference>
<dbReference type="EC" id="6.1.1.12" evidence="8"/>
<feature type="binding site" evidence="8">
    <location>
        <position position="175"/>
    </location>
    <ligand>
        <name>L-aspartate</name>
        <dbReference type="ChEBI" id="CHEBI:29991"/>
    </ligand>
</feature>
<comment type="catalytic activity">
    <reaction evidence="8">
        <text>tRNA(Asp) + L-aspartate + ATP = L-aspartyl-tRNA(Asp) + AMP + diphosphate</text>
        <dbReference type="Rhea" id="RHEA:19649"/>
        <dbReference type="Rhea" id="RHEA-COMP:9660"/>
        <dbReference type="Rhea" id="RHEA-COMP:9678"/>
        <dbReference type="ChEBI" id="CHEBI:29991"/>
        <dbReference type="ChEBI" id="CHEBI:30616"/>
        <dbReference type="ChEBI" id="CHEBI:33019"/>
        <dbReference type="ChEBI" id="CHEBI:78442"/>
        <dbReference type="ChEBI" id="CHEBI:78516"/>
        <dbReference type="ChEBI" id="CHEBI:456215"/>
        <dbReference type="EC" id="6.1.1.12"/>
    </reaction>
</comment>
<dbReference type="InterPro" id="IPR006195">
    <property type="entry name" value="aa-tRNA-synth_II"/>
</dbReference>
<comment type="subunit">
    <text evidence="8">Homodimer.</text>
</comment>
<feature type="binding site" evidence="8">
    <location>
        <position position="483"/>
    </location>
    <ligand>
        <name>ATP</name>
        <dbReference type="ChEBI" id="CHEBI:30616"/>
    </ligand>
</feature>